<dbReference type="GO" id="GO:0032040">
    <property type="term" value="C:small-subunit processome"/>
    <property type="evidence" value="ECO:0007669"/>
    <property type="project" value="InterPro"/>
</dbReference>
<protein>
    <submittedName>
        <fullName evidence="1">Uncharacterized protein</fullName>
    </submittedName>
</protein>
<dbReference type="GO" id="GO:0031428">
    <property type="term" value="C:box C/D methylation guide snoRNP complex"/>
    <property type="evidence" value="ECO:0007669"/>
    <property type="project" value="InterPro"/>
</dbReference>
<evidence type="ECO:0000313" key="1">
    <source>
        <dbReference type="EMBL" id="PVH48531.1"/>
    </source>
</evidence>
<dbReference type="Gramene" id="PVH48531">
    <property type="protein sequence ID" value="PVH48531"/>
    <property type="gene ID" value="PAHAL_4G350800"/>
</dbReference>
<gene>
    <name evidence="1" type="ORF">PAHAL_4G350800</name>
</gene>
<dbReference type="InterPro" id="IPR045056">
    <property type="entry name" value="Nop56/Nop58"/>
</dbReference>
<accession>A0A2T8JF48</accession>
<organism evidence="1">
    <name type="scientific">Panicum hallii</name>
    <dbReference type="NCBI Taxonomy" id="206008"/>
    <lineage>
        <taxon>Eukaryota</taxon>
        <taxon>Viridiplantae</taxon>
        <taxon>Streptophyta</taxon>
        <taxon>Embryophyta</taxon>
        <taxon>Tracheophyta</taxon>
        <taxon>Spermatophyta</taxon>
        <taxon>Magnoliopsida</taxon>
        <taxon>Liliopsida</taxon>
        <taxon>Poales</taxon>
        <taxon>Poaceae</taxon>
        <taxon>PACMAD clade</taxon>
        <taxon>Panicoideae</taxon>
        <taxon>Panicodae</taxon>
        <taxon>Paniceae</taxon>
        <taxon>Panicinae</taxon>
        <taxon>Panicum</taxon>
        <taxon>Panicum sect. Panicum</taxon>
    </lineage>
</organism>
<dbReference type="EMBL" id="CM008049">
    <property type="protein sequence ID" value="PVH48531.1"/>
    <property type="molecule type" value="Genomic_DNA"/>
</dbReference>
<dbReference type="PANTHER" id="PTHR10894">
    <property type="entry name" value="NUCLEOLAR PROTEIN 5 NUCLEOLAR PROTEIN NOP5 NOP58"/>
    <property type="match status" value="1"/>
</dbReference>
<dbReference type="PANTHER" id="PTHR10894:SF24">
    <property type="entry name" value="OS02G0511800 PROTEIN"/>
    <property type="match status" value="1"/>
</dbReference>
<dbReference type="Proteomes" id="UP000243499">
    <property type="component" value="Chromosome 4"/>
</dbReference>
<reference evidence="1" key="1">
    <citation type="submission" date="2018-04" db="EMBL/GenBank/DDBJ databases">
        <title>WGS assembly of Panicum hallii.</title>
        <authorList>
            <person name="Lovell J."/>
            <person name="Jenkins J."/>
            <person name="Lowry D."/>
            <person name="Mamidi S."/>
            <person name="Sreedasyam A."/>
            <person name="Weng X."/>
            <person name="Barry K."/>
            <person name="Bonette J."/>
            <person name="Campitelli B."/>
            <person name="Daum C."/>
            <person name="Gordon S."/>
            <person name="Gould B."/>
            <person name="Lipzen A."/>
            <person name="Macqueen A."/>
            <person name="Palacio-Mejia J."/>
            <person name="Plott C."/>
            <person name="Shakirov E."/>
            <person name="Shu S."/>
            <person name="Yoshinaga Y."/>
            <person name="Zane M."/>
            <person name="Rokhsar D."/>
            <person name="Grimwood J."/>
            <person name="Schmutz J."/>
            <person name="Juenger T."/>
        </authorList>
    </citation>
    <scope>NUCLEOTIDE SEQUENCE [LARGE SCALE GENOMIC DNA]</scope>
    <source>
        <strain evidence="1">FIL2</strain>
    </source>
</reference>
<sequence length="164" mass="19079">MVYWGDTLLVGKPENKEATEKELNIPCCCDEAAMEVMWGVENLLHILVPNEETELREEDRKLRSQGLHMFLQSLRYNIEKELVNGQIAETACFIYHCIEINKEQLKCLGRIDYIKKKGIDTQGWDALNMLQLFRSCVWMSLHPKLVRLIVLLISCNNVVLLPWC</sequence>
<proteinExistence type="predicted"/>
<dbReference type="GO" id="GO:0030515">
    <property type="term" value="F:snoRNA binding"/>
    <property type="evidence" value="ECO:0007669"/>
    <property type="project" value="InterPro"/>
</dbReference>
<name>A0A2T8JF48_9POAL</name>
<dbReference type="AlphaFoldDB" id="A0A2T8JF48"/>